<dbReference type="AlphaFoldDB" id="A0A6J7MSR6"/>
<proteinExistence type="predicted"/>
<evidence type="ECO:0000256" key="1">
    <source>
        <dbReference type="SAM" id="Phobius"/>
    </source>
</evidence>
<protein>
    <submittedName>
        <fullName evidence="2">Unannotated protein</fullName>
    </submittedName>
</protein>
<evidence type="ECO:0000313" key="2">
    <source>
        <dbReference type="EMBL" id="CAB4982795.1"/>
    </source>
</evidence>
<dbReference type="EMBL" id="CAFBOU010000002">
    <property type="protein sequence ID" value="CAB4982795.1"/>
    <property type="molecule type" value="Genomic_DNA"/>
</dbReference>
<accession>A0A6J7MSR6</accession>
<keyword evidence="1" id="KW-1133">Transmembrane helix</keyword>
<feature type="transmembrane region" description="Helical" evidence="1">
    <location>
        <begin position="21"/>
        <end position="39"/>
    </location>
</feature>
<reference evidence="2" key="1">
    <citation type="submission" date="2020-05" db="EMBL/GenBank/DDBJ databases">
        <authorList>
            <person name="Chiriac C."/>
            <person name="Salcher M."/>
            <person name="Ghai R."/>
            <person name="Kavagutti S V."/>
        </authorList>
    </citation>
    <scope>NUCLEOTIDE SEQUENCE</scope>
</reference>
<keyword evidence="1" id="KW-0472">Membrane</keyword>
<name>A0A6J7MSR6_9ZZZZ</name>
<sequence length="72" mass="7712">MIGVLGARIWIESKVNFADSTNLLIAASALIIGIADYSWTRGDYTFTGIVNATLVAVIGYRVLHAISDARGK</sequence>
<gene>
    <name evidence="2" type="ORF">UFOPK4010_00075</name>
</gene>
<organism evidence="2">
    <name type="scientific">freshwater metagenome</name>
    <dbReference type="NCBI Taxonomy" id="449393"/>
    <lineage>
        <taxon>unclassified sequences</taxon>
        <taxon>metagenomes</taxon>
        <taxon>ecological metagenomes</taxon>
    </lineage>
</organism>
<keyword evidence="1" id="KW-0812">Transmembrane</keyword>
<feature type="transmembrane region" description="Helical" evidence="1">
    <location>
        <begin position="45"/>
        <end position="63"/>
    </location>
</feature>